<evidence type="ECO:0000256" key="12">
    <source>
        <dbReference type="PROSITE-ProRule" id="PRU00042"/>
    </source>
</evidence>
<dbReference type="GO" id="GO:0008270">
    <property type="term" value="F:zinc ion binding"/>
    <property type="evidence" value="ECO:0007669"/>
    <property type="project" value="UniProtKB-KW"/>
</dbReference>
<comment type="subcellular location">
    <subcellularLocation>
        <location evidence="1">Nucleus</location>
    </subcellularLocation>
</comment>
<evidence type="ECO:0000256" key="6">
    <source>
        <dbReference type="ARBA" id="ARBA00022771"/>
    </source>
</evidence>
<feature type="domain" description="C2H2-type" evidence="14">
    <location>
        <begin position="622"/>
        <end position="649"/>
    </location>
</feature>
<evidence type="ECO:0000256" key="3">
    <source>
        <dbReference type="ARBA" id="ARBA00022716"/>
    </source>
</evidence>
<feature type="compositionally biased region" description="Polar residues" evidence="13">
    <location>
        <begin position="310"/>
        <end position="328"/>
    </location>
</feature>
<accession>A0A9C5Z7U6</accession>
<evidence type="ECO:0000256" key="13">
    <source>
        <dbReference type="SAM" id="MobiDB-lite"/>
    </source>
</evidence>
<evidence type="ECO:0000256" key="11">
    <source>
        <dbReference type="ARBA" id="ARBA00023242"/>
    </source>
</evidence>
<feature type="domain" description="C2H2-type" evidence="14">
    <location>
        <begin position="710"/>
        <end position="739"/>
    </location>
</feature>
<dbReference type="SUPFAM" id="SSF57667">
    <property type="entry name" value="beta-beta-alpha zinc fingers"/>
    <property type="match status" value="3"/>
</dbReference>
<keyword evidence="11" id="KW-0539">Nucleus</keyword>
<keyword evidence="7" id="KW-0862">Zinc</keyword>
<feature type="domain" description="C2H2-type" evidence="14">
    <location>
        <begin position="650"/>
        <end position="679"/>
    </location>
</feature>
<evidence type="ECO:0000256" key="1">
    <source>
        <dbReference type="ARBA" id="ARBA00004123"/>
    </source>
</evidence>
<feature type="region of interest" description="Disordered" evidence="13">
    <location>
        <begin position="731"/>
        <end position="773"/>
    </location>
</feature>
<dbReference type="Pfam" id="PF23561">
    <property type="entry name" value="zf-C2H2_15"/>
    <property type="match status" value="1"/>
</dbReference>
<dbReference type="GeneID" id="119641938"/>
<dbReference type="InterPro" id="IPR056436">
    <property type="entry name" value="Znf-C2H2_ZIC1-5/GLI1-3-like"/>
</dbReference>
<dbReference type="GO" id="GO:0000122">
    <property type="term" value="P:negative regulation of transcription by RNA polymerase II"/>
    <property type="evidence" value="ECO:0007669"/>
    <property type="project" value="UniProtKB-ARBA"/>
</dbReference>
<dbReference type="FunFam" id="3.30.160.60:FF:000048">
    <property type="entry name" value="GLI family zinc finger 3"/>
    <property type="match status" value="1"/>
</dbReference>
<dbReference type="GO" id="GO:0005634">
    <property type="term" value="C:nucleus"/>
    <property type="evidence" value="ECO:0007669"/>
    <property type="project" value="UniProtKB-SubCell"/>
</dbReference>
<reference evidence="16" key="1">
    <citation type="submission" date="2025-08" db="UniProtKB">
        <authorList>
            <consortium name="RefSeq"/>
        </authorList>
    </citation>
    <scope>IDENTIFICATION</scope>
    <source>
        <tissue evidence="16">Whole body pupa</tissue>
    </source>
</reference>
<feature type="region of interest" description="Disordered" evidence="13">
    <location>
        <begin position="295"/>
        <end position="328"/>
    </location>
</feature>
<proteinExistence type="inferred from homology"/>
<evidence type="ECO:0000256" key="10">
    <source>
        <dbReference type="ARBA" id="ARBA00023163"/>
    </source>
</evidence>
<dbReference type="GO" id="GO:0140297">
    <property type="term" value="F:DNA-binding transcription factor binding"/>
    <property type="evidence" value="ECO:0007669"/>
    <property type="project" value="UniProtKB-ARBA"/>
</dbReference>
<keyword evidence="10" id="KW-0804">Transcription</keyword>
<feature type="domain" description="C2H2-type" evidence="14">
    <location>
        <begin position="680"/>
        <end position="709"/>
    </location>
</feature>
<keyword evidence="3" id="KW-0217">Developmental protein</keyword>
<dbReference type="Pfam" id="PF00096">
    <property type="entry name" value="zf-C2H2"/>
    <property type="match status" value="2"/>
</dbReference>
<comment type="similarity">
    <text evidence="2">Belongs to the GLI C2H2-type zinc-finger protein family.</text>
</comment>
<evidence type="ECO:0000259" key="14">
    <source>
        <dbReference type="PROSITE" id="PS50157"/>
    </source>
</evidence>
<keyword evidence="4" id="KW-0479">Metal-binding</keyword>
<dbReference type="PROSITE" id="PS50157">
    <property type="entry name" value="ZINC_FINGER_C2H2_2"/>
    <property type="match status" value="4"/>
</dbReference>
<protein>
    <submittedName>
        <fullName evidence="16">Uncharacterized protein LOC119641938</fullName>
    </submittedName>
</protein>
<keyword evidence="3" id="KW-0709">Segmentation polarity protein</keyword>
<dbReference type="FunFam" id="3.30.160.60:FF:000031">
    <property type="entry name" value="GLI family zinc finger 3"/>
    <property type="match status" value="1"/>
</dbReference>
<keyword evidence="6 12" id="KW-0863">Zinc-finger</keyword>
<dbReference type="SMART" id="SM00355">
    <property type="entry name" value="ZnF_C2H2"/>
    <property type="match status" value="5"/>
</dbReference>
<keyword evidence="9" id="KW-0238">DNA-binding</keyword>
<feature type="compositionally biased region" description="Low complexity" evidence="13">
    <location>
        <begin position="53"/>
        <end position="63"/>
    </location>
</feature>
<feature type="region of interest" description="Disordered" evidence="13">
    <location>
        <begin position="380"/>
        <end position="412"/>
    </location>
</feature>
<evidence type="ECO:0000256" key="9">
    <source>
        <dbReference type="ARBA" id="ARBA00023125"/>
    </source>
</evidence>
<dbReference type="AlphaFoldDB" id="A0A9C5Z7U6"/>
<keyword evidence="5" id="KW-0677">Repeat</keyword>
<evidence type="ECO:0000256" key="2">
    <source>
        <dbReference type="ARBA" id="ARBA00010831"/>
    </source>
</evidence>
<dbReference type="PROSITE" id="PS00028">
    <property type="entry name" value="ZINC_FINGER_C2H2_1"/>
    <property type="match status" value="4"/>
</dbReference>
<dbReference type="PANTHER" id="PTHR45718:SF4">
    <property type="entry name" value="TRANSCRIPTIONAL ACTIVATOR CUBITUS INTERRUPTUS"/>
    <property type="match status" value="1"/>
</dbReference>
<dbReference type="Gene3D" id="3.30.160.60">
    <property type="entry name" value="Classic Zinc Finger"/>
    <property type="match status" value="5"/>
</dbReference>
<dbReference type="GO" id="GO:0007367">
    <property type="term" value="P:segment polarity determination"/>
    <property type="evidence" value="ECO:0007669"/>
    <property type="project" value="UniProtKB-KW"/>
</dbReference>
<evidence type="ECO:0000313" key="16">
    <source>
        <dbReference type="RefSeq" id="XP_037896790.1"/>
    </source>
</evidence>
<dbReference type="InterPro" id="IPR043359">
    <property type="entry name" value="GLI-like"/>
</dbReference>
<keyword evidence="8" id="KW-0805">Transcription regulation</keyword>
<dbReference type="RefSeq" id="XP_037896790.1">
    <property type="nucleotide sequence ID" value="XM_038040862.1"/>
</dbReference>
<name>A0A9C5Z7U6_9MUSC</name>
<dbReference type="PANTHER" id="PTHR45718">
    <property type="entry name" value="TRANSCRIPTIONAL ACTIVATOR CUBITUS INTERRUPTUS"/>
    <property type="match status" value="1"/>
</dbReference>
<feature type="compositionally biased region" description="Polar residues" evidence="13">
    <location>
        <begin position="749"/>
        <end position="763"/>
    </location>
</feature>
<organism evidence="15 16">
    <name type="scientific">Glossina fuscipes</name>
    <dbReference type="NCBI Taxonomy" id="7396"/>
    <lineage>
        <taxon>Eukaryota</taxon>
        <taxon>Metazoa</taxon>
        <taxon>Ecdysozoa</taxon>
        <taxon>Arthropoda</taxon>
        <taxon>Hexapoda</taxon>
        <taxon>Insecta</taxon>
        <taxon>Pterygota</taxon>
        <taxon>Neoptera</taxon>
        <taxon>Endopterygota</taxon>
        <taxon>Diptera</taxon>
        <taxon>Brachycera</taxon>
        <taxon>Muscomorpha</taxon>
        <taxon>Hippoboscoidea</taxon>
        <taxon>Glossinidae</taxon>
        <taxon>Glossina</taxon>
    </lineage>
</organism>
<dbReference type="FunFam" id="3.30.160.60:FF:000019">
    <property type="entry name" value="GLI family zinc finger 3"/>
    <property type="match status" value="1"/>
</dbReference>
<dbReference type="InterPro" id="IPR036236">
    <property type="entry name" value="Znf_C2H2_sf"/>
</dbReference>
<dbReference type="FunFam" id="3.30.160.60:FF:000036">
    <property type="entry name" value="GLI family zinc finger 3"/>
    <property type="match status" value="1"/>
</dbReference>
<sequence length="1141" mass="128014">MKTKTSNMSSSLKIDTVSSSNLNIPSVKNLKLFPTNCNDISLITVTSPYTTTTTLSSTTTTSSEPMSQQQPSIHNYTADSCDLMSPPLSANAQEHFRTPLCNLKRIEGNSLTYNHFISAEPHFPDFSQLTFAASETPNFLFTDSQTNLPTVISFLEDDENHQSPGDGLIKSESMQIGQEPPSSYQCQKLNRADVFRFEPEHIARLTASCQFEENNTNATVSFMQQRMPYNAQTTTTTTATTAAATTTTSAEFDSFSSGTQMQQPSAEDHTMIGTSDYLNLDIEYFNYDEINCQSKNQSPCSTPPLDPWMNINSSEASQQPSRQDSPKLINTSYDYHYHQQQTLDDIKHADHHLKTKLPSMMSTFGTPKYEPLSSFAASGDMSQSSLYHHHHHHHHHQNQTHQHPHQHQEQSCSHIFNQRGSSSLTYQYEQNFLTTTPSYSEDLDNCNLLNMDKPNRDHKIIWTIDELDEINEEFINETARLTPKSISFDPGNYLCDNDNNVSHTDEDDENANDYLHNAKKIDNDSEDNDDVFITTKPKTIKTKRRRFDSQSSVTSASSAGLIANSSSSSVSLKDANGAPLPPMICRWSECYEEFPNQKEFVAHIEKCHVDVKRGEDFSCFWLDCPRRYKPFNARYKLLIHMRVHSGEKPNECPFPSCNKAFSRLENLKIHQRSHTGERPYGCQYEGCLKAFSNSSDRAKHQRTHYDTKPYACQVPGCTKRYTDPSSLRKHVKNHTLRNANGQLIRRKSSSNVPKKSVDPNNATKTRRHSESSIVQGQTAMNINDLTRKLKQNTYKPRSNSCSETTNFPSSALLLNNTYENERKLLNVVSDSQANANNAKALSSALPALSLPPSPAGIVSINRNSMNFNELSNCIVTIEHKQYQNCNESDNNNGSDNNRITIIDTNCRSNGNEHESINQLNEFQQLMQVTANNQTNLINNIKMTATTANGQLATASVESLNCKNKYTMSATNTTTNSISNKYRNNHLTTNTATIATTTTANNKVNSTATTTTTTTCAGTNTSNTLSNLTNDNNNAHEFVSFEYVKKLLSETFDYMDEDGGDDDDNNDDDNILMKSMTANDSVRSTSIVATADAINDIKQTKGAKTTLSINEISNISDKITSHDHVDQEFVNNFDMNYLPTFM</sequence>
<dbReference type="GO" id="GO:0000981">
    <property type="term" value="F:DNA-binding transcription factor activity, RNA polymerase II-specific"/>
    <property type="evidence" value="ECO:0007669"/>
    <property type="project" value="TreeGrafter"/>
</dbReference>
<evidence type="ECO:0000256" key="8">
    <source>
        <dbReference type="ARBA" id="ARBA00023015"/>
    </source>
</evidence>
<evidence type="ECO:0000256" key="5">
    <source>
        <dbReference type="ARBA" id="ARBA00022737"/>
    </source>
</evidence>
<evidence type="ECO:0000313" key="15">
    <source>
        <dbReference type="Proteomes" id="UP000092443"/>
    </source>
</evidence>
<dbReference type="InterPro" id="IPR013087">
    <property type="entry name" value="Znf_C2H2_type"/>
</dbReference>
<keyword evidence="15" id="KW-1185">Reference proteome</keyword>
<feature type="region of interest" description="Disordered" evidence="13">
    <location>
        <begin position="53"/>
        <end position="72"/>
    </location>
</feature>
<evidence type="ECO:0000256" key="4">
    <source>
        <dbReference type="ARBA" id="ARBA00022723"/>
    </source>
</evidence>
<gene>
    <name evidence="16" type="primary">LOC119641938</name>
</gene>
<evidence type="ECO:0000256" key="7">
    <source>
        <dbReference type="ARBA" id="ARBA00022833"/>
    </source>
</evidence>
<dbReference type="KEGG" id="gfs:119641938"/>
<feature type="compositionally biased region" description="Basic residues" evidence="13">
    <location>
        <begin position="387"/>
        <end position="405"/>
    </location>
</feature>
<dbReference type="Proteomes" id="UP000092443">
    <property type="component" value="Unplaced"/>
</dbReference>
<dbReference type="GO" id="GO:0000978">
    <property type="term" value="F:RNA polymerase II cis-regulatory region sequence-specific DNA binding"/>
    <property type="evidence" value="ECO:0007669"/>
    <property type="project" value="TreeGrafter"/>
</dbReference>